<evidence type="ECO:0000313" key="4">
    <source>
        <dbReference type="Proteomes" id="UP000002417"/>
    </source>
</evidence>
<name>A7IQ44_XANP2</name>
<dbReference type="PRINTS" id="PR01438">
    <property type="entry name" value="UNVRSLSTRESS"/>
</dbReference>
<keyword evidence="4" id="KW-1185">Reference proteome</keyword>
<dbReference type="AlphaFoldDB" id="A7IQ44"/>
<dbReference type="Gene3D" id="3.40.50.12370">
    <property type="match status" value="1"/>
</dbReference>
<accession>A7IQ44</accession>
<keyword evidence="3" id="KW-0614">Plasmid</keyword>
<dbReference type="SUPFAM" id="SSF52402">
    <property type="entry name" value="Adenine nucleotide alpha hydrolases-like"/>
    <property type="match status" value="2"/>
</dbReference>
<dbReference type="InterPro" id="IPR006015">
    <property type="entry name" value="Universal_stress_UspA"/>
</dbReference>
<proteinExistence type="inferred from homology"/>
<dbReference type="PANTHER" id="PTHR46268">
    <property type="entry name" value="STRESS RESPONSE PROTEIN NHAX"/>
    <property type="match status" value="1"/>
</dbReference>
<organism evidence="3 4">
    <name type="scientific">Xanthobacter autotrophicus (strain ATCC BAA-1158 / Py2)</name>
    <dbReference type="NCBI Taxonomy" id="78245"/>
    <lineage>
        <taxon>Bacteria</taxon>
        <taxon>Pseudomonadati</taxon>
        <taxon>Pseudomonadota</taxon>
        <taxon>Alphaproteobacteria</taxon>
        <taxon>Hyphomicrobiales</taxon>
        <taxon>Xanthobacteraceae</taxon>
        <taxon>Xanthobacter</taxon>
    </lineage>
</organism>
<dbReference type="HOGENOM" id="CLU_049301_5_2_5"/>
<sequence length="279" mass="30519">MDIKTIAVLIDTSPSRETRMDYATNLARRHGAHLIGIFLLPPDIGGGLAASHVRGQAAIANLLHHQQARKDDMIRDARDIFEKHAARQDVRCEFRVHAPRGEDERRLGALHADLVVAASPKDSWLDDGPPADVVQLATGVPFLLVPENWRNMEPPQRILIGWNASRESRRAIGDSLPLLALASSVTVLIVDPQATIPAGEEPGMEVAMFLLRHGVRLTVDPVQSHGRAIPEVILEYAASNEHDMIVLGAYSHARAREIMLGGVTRSLLAQSPIPLLISH</sequence>
<evidence type="ECO:0000256" key="1">
    <source>
        <dbReference type="ARBA" id="ARBA00008791"/>
    </source>
</evidence>
<dbReference type="PANTHER" id="PTHR46268:SF15">
    <property type="entry name" value="UNIVERSAL STRESS PROTEIN HP_0031"/>
    <property type="match status" value="1"/>
</dbReference>
<protein>
    <submittedName>
        <fullName evidence="3">UspA domain protein</fullName>
    </submittedName>
</protein>
<dbReference type="EMBL" id="CP000782">
    <property type="protein sequence ID" value="ABS70140.1"/>
    <property type="molecule type" value="Genomic_DNA"/>
</dbReference>
<reference evidence="3 4" key="1">
    <citation type="submission" date="2007-07" db="EMBL/GenBank/DDBJ databases">
        <title>Complete sequence of plasmid pXAUT01 of Xanthobacter autotrophicus Py2.</title>
        <authorList>
            <consortium name="US DOE Joint Genome Institute"/>
            <person name="Copeland A."/>
            <person name="Lucas S."/>
            <person name="Lapidus A."/>
            <person name="Barry K."/>
            <person name="Glavina del Rio T."/>
            <person name="Hammon N."/>
            <person name="Israni S."/>
            <person name="Dalin E."/>
            <person name="Tice H."/>
            <person name="Pitluck S."/>
            <person name="Sims D."/>
            <person name="Brettin T."/>
            <person name="Bruce D."/>
            <person name="Detter J.C."/>
            <person name="Han C."/>
            <person name="Tapia R."/>
            <person name="Brainard J."/>
            <person name="Schmutz J."/>
            <person name="Larimer F."/>
            <person name="Land M."/>
            <person name="Hauser L."/>
            <person name="Kyrpides N."/>
            <person name="Kim E."/>
            <person name="Ensigns S.A."/>
            <person name="Richardson P."/>
        </authorList>
    </citation>
    <scope>NUCLEOTIDE SEQUENCE [LARGE SCALE GENOMIC DNA]</scope>
    <source>
        <strain evidence="4">ATCC BAA-1158 / Py2</strain>
        <plasmid evidence="4">Plasmid pXAUT01</plasmid>
    </source>
</reference>
<dbReference type="Pfam" id="PF00582">
    <property type="entry name" value="Usp"/>
    <property type="match status" value="2"/>
</dbReference>
<feature type="domain" description="UspA" evidence="2">
    <location>
        <begin position="4"/>
        <end position="127"/>
    </location>
</feature>
<dbReference type="InterPro" id="IPR006016">
    <property type="entry name" value="UspA"/>
</dbReference>
<evidence type="ECO:0000259" key="2">
    <source>
        <dbReference type="Pfam" id="PF00582"/>
    </source>
</evidence>
<comment type="similarity">
    <text evidence="1">Belongs to the universal stress protein A family.</text>
</comment>
<dbReference type="CDD" id="cd00293">
    <property type="entry name" value="USP-like"/>
    <property type="match status" value="1"/>
</dbReference>
<gene>
    <name evidence="3" type="ordered locus">Xaut_4937</name>
</gene>
<dbReference type="OrthoDB" id="9804721at2"/>
<geneLocation type="plasmid" evidence="3 4">
    <name>pXAUT01</name>
</geneLocation>
<dbReference type="Proteomes" id="UP000002417">
    <property type="component" value="Plasmid pXAUT01"/>
</dbReference>
<evidence type="ECO:0000313" key="3">
    <source>
        <dbReference type="EMBL" id="ABS70140.1"/>
    </source>
</evidence>
<dbReference type="PhylomeDB" id="A7IQ44"/>
<dbReference type="KEGG" id="xau:Xaut_4937"/>
<feature type="domain" description="UspA" evidence="2">
    <location>
        <begin position="157"/>
        <end position="277"/>
    </location>
</feature>
<dbReference type="eggNOG" id="COG0589">
    <property type="taxonomic scope" value="Bacteria"/>
</dbReference>